<dbReference type="RefSeq" id="WP_165596604.1">
    <property type="nucleotide sequence ID" value="NZ_JAMXLT020000062.1"/>
</dbReference>
<sequence>MFNKFFFFFFLMVNLVSGQNILSNDDAYNKKKSEELASSAVSHFKNNDLKKSTELLFKAKEYAEKTDDYALIARMNGSIAHQYVQLNLNDKAKFYLSNAIQQVNKLPEGDKKKLLKTLSFLEIGNIDFDEGNYQKANDYYKKSLREIELVKKRDEQSLYHHRRSLYNIGNSYYFLTNDSAEIYLNKALAIKNNYNKELDHFIYNSLSQVYSERKEYQRAIDTLKVVLKHKNELDKRLLSDVYYNLSQNYKYLGDQSQYSFYNEEYIKLNKWTKEKEMQAISSAINAEQKDYKEAISDADSSKKKRCCDSGHFCFVSSRSDHLFALPQEKRKEGF</sequence>
<gene>
    <name evidence="1" type="ORF">NG800_019175</name>
</gene>
<dbReference type="InterPro" id="IPR011990">
    <property type="entry name" value="TPR-like_helical_dom_sf"/>
</dbReference>
<accession>A0ABU4JMW2</accession>
<dbReference type="SMART" id="SM00028">
    <property type="entry name" value="TPR"/>
    <property type="match status" value="5"/>
</dbReference>
<evidence type="ECO:0000313" key="1">
    <source>
        <dbReference type="EMBL" id="MDW8551048.1"/>
    </source>
</evidence>
<dbReference type="SUPFAM" id="SSF48452">
    <property type="entry name" value="TPR-like"/>
    <property type="match status" value="2"/>
</dbReference>
<reference evidence="1 2" key="1">
    <citation type="submission" date="2023-11" db="EMBL/GenBank/DDBJ databases">
        <title>First isolation, identification, and characterization of non-pathogenic Epilithonimonas ginsengisoli isolated from diseased farmed rainbow trout (Oncorhynchus mykiss) in Chile.</title>
        <authorList>
            <person name="Miranda C.D."/>
            <person name="Irgang R."/>
            <person name="Concha C."/>
            <person name="Rojas R."/>
            <person name="Avendano R."/>
        </authorList>
    </citation>
    <scope>NUCLEOTIDE SEQUENCE [LARGE SCALE GENOMIC DNA]</scope>
    <source>
        <strain evidence="1 2">FP99</strain>
    </source>
</reference>
<organism evidence="1 2">
    <name type="scientific">Epilithonimonas ginsengisoli</name>
    <dbReference type="NCBI Taxonomy" id="1245592"/>
    <lineage>
        <taxon>Bacteria</taxon>
        <taxon>Pseudomonadati</taxon>
        <taxon>Bacteroidota</taxon>
        <taxon>Flavobacteriia</taxon>
        <taxon>Flavobacteriales</taxon>
        <taxon>Weeksellaceae</taxon>
        <taxon>Chryseobacterium group</taxon>
        <taxon>Epilithonimonas</taxon>
    </lineage>
</organism>
<comment type="caution">
    <text evidence="1">The sequence shown here is derived from an EMBL/GenBank/DDBJ whole genome shotgun (WGS) entry which is preliminary data.</text>
</comment>
<dbReference type="EMBL" id="JAMXLT020000062">
    <property type="protein sequence ID" value="MDW8551048.1"/>
    <property type="molecule type" value="Genomic_DNA"/>
</dbReference>
<protein>
    <submittedName>
        <fullName evidence="1">Tetratricopeptide repeat protein</fullName>
    </submittedName>
</protein>
<proteinExistence type="predicted"/>
<dbReference type="InterPro" id="IPR019734">
    <property type="entry name" value="TPR_rpt"/>
</dbReference>
<keyword evidence="2" id="KW-1185">Reference proteome</keyword>
<dbReference type="Gene3D" id="1.25.40.10">
    <property type="entry name" value="Tetratricopeptide repeat domain"/>
    <property type="match status" value="2"/>
</dbReference>
<evidence type="ECO:0000313" key="2">
    <source>
        <dbReference type="Proteomes" id="UP001204439"/>
    </source>
</evidence>
<name>A0ABU4JMW2_9FLAO</name>
<dbReference type="Proteomes" id="UP001204439">
    <property type="component" value="Unassembled WGS sequence"/>
</dbReference>